<evidence type="ECO:0000313" key="1">
    <source>
        <dbReference type="EMBL" id="OJD10162.1"/>
    </source>
</evidence>
<keyword evidence="2" id="KW-1185">Reference proteome</keyword>
<dbReference type="EMBL" id="LGRN01000915">
    <property type="protein sequence ID" value="OJD10162.1"/>
    <property type="molecule type" value="Genomic_DNA"/>
</dbReference>
<dbReference type="OrthoDB" id="10520919at2759"/>
<proteinExistence type="predicted"/>
<protein>
    <submittedName>
        <fullName evidence="1">Uncharacterized protein</fullName>
    </submittedName>
</protein>
<dbReference type="VEuPathDB" id="FungiDB:AJ78_08710"/>
<organism evidence="1 2">
    <name type="scientific">Emergomyces pasteurianus Ep9510</name>
    <dbReference type="NCBI Taxonomy" id="1447872"/>
    <lineage>
        <taxon>Eukaryota</taxon>
        <taxon>Fungi</taxon>
        <taxon>Dikarya</taxon>
        <taxon>Ascomycota</taxon>
        <taxon>Pezizomycotina</taxon>
        <taxon>Eurotiomycetes</taxon>
        <taxon>Eurotiomycetidae</taxon>
        <taxon>Onygenales</taxon>
        <taxon>Ajellomycetaceae</taxon>
        <taxon>Emergomyces</taxon>
    </lineage>
</organism>
<dbReference type="Proteomes" id="UP000182235">
    <property type="component" value="Unassembled WGS sequence"/>
</dbReference>
<sequence length="100" mass="11263">MRVYGGRGLIGRREKVPMERAMREDGRRREKRSGGLRELLRRIVVRNGGEERLSETGHWFGLGGRQSGDDSCSELSATVEGGHRVTAARTTKILRGRRSK</sequence>
<name>A0A1J9P2T8_9EURO</name>
<comment type="caution">
    <text evidence="1">The sequence shown here is derived from an EMBL/GenBank/DDBJ whole genome shotgun (WGS) entry which is preliminary data.</text>
</comment>
<evidence type="ECO:0000313" key="2">
    <source>
        <dbReference type="Proteomes" id="UP000182235"/>
    </source>
</evidence>
<accession>A0A1J9P2T8</accession>
<gene>
    <name evidence="1" type="ORF">AJ78_08710</name>
</gene>
<dbReference type="AlphaFoldDB" id="A0A1J9P2T8"/>
<reference evidence="1 2" key="1">
    <citation type="submission" date="2015-07" db="EMBL/GenBank/DDBJ databases">
        <title>Emmonsia species relationships and genome sequence.</title>
        <authorList>
            <consortium name="The Broad Institute Genomics Platform"/>
            <person name="Cuomo C.A."/>
            <person name="Munoz J.F."/>
            <person name="Imamovic A."/>
            <person name="Priest M.E."/>
            <person name="Young S."/>
            <person name="Clay O.K."/>
            <person name="McEwen J.G."/>
        </authorList>
    </citation>
    <scope>NUCLEOTIDE SEQUENCE [LARGE SCALE GENOMIC DNA]</scope>
    <source>
        <strain evidence="1 2">UAMH 9510</strain>
    </source>
</reference>